<accession>A0ABX1Z8N2</accession>
<comment type="similarity">
    <text evidence="1">Belongs to the GerABKA family.</text>
</comment>
<keyword evidence="3" id="KW-1133">Transmembrane helix</keyword>
<evidence type="ECO:0000313" key="4">
    <source>
        <dbReference type="EMBL" id="NOU88704.1"/>
    </source>
</evidence>
<keyword evidence="2 3" id="KW-0472">Membrane</keyword>
<feature type="transmembrane region" description="Helical" evidence="3">
    <location>
        <begin position="308"/>
        <end position="327"/>
    </location>
</feature>
<gene>
    <name evidence="4" type="ORF">GC102_23560</name>
</gene>
<protein>
    <submittedName>
        <fullName evidence="4">Spore germination protein</fullName>
    </submittedName>
</protein>
<evidence type="ECO:0000256" key="3">
    <source>
        <dbReference type="SAM" id="Phobius"/>
    </source>
</evidence>
<dbReference type="PANTHER" id="PTHR22550">
    <property type="entry name" value="SPORE GERMINATION PROTEIN"/>
    <property type="match status" value="1"/>
</dbReference>
<proteinExistence type="inferred from homology"/>
<dbReference type="InterPro" id="IPR004995">
    <property type="entry name" value="Spore_Ger"/>
</dbReference>
<dbReference type="InterPro" id="IPR050768">
    <property type="entry name" value="UPF0353/GerABKA_families"/>
</dbReference>
<feature type="transmembrane region" description="Helical" evidence="3">
    <location>
        <begin position="397"/>
        <end position="419"/>
    </location>
</feature>
<dbReference type="Pfam" id="PF03323">
    <property type="entry name" value="GerA"/>
    <property type="match status" value="1"/>
</dbReference>
<dbReference type="PIRSF" id="PIRSF005690">
    <property type="entry name" value="GerBA"/>
    <property type="match status" value="1"/>
</dbReference>
<reference evidence="4 5" key="1">
    <citation type="submission" date="2019-10" db="EMBL/GenBank/DDBJ databases">
        <title>Description of Paenibacillus choica sp. nov.</title>
        <authorList>
            <person name="Carlier A."/>
            <person name="Qi S."/>
        </authorList>
    </citation>
    <scope>NUCLEOTIDE SEQUENCE [LARGE SCALE GENOMIC DNA]</scope>
    <source>
        <strain evidence="4 5">LMG 31460</strain>
    </source>
</reference>
<dbReference type="RefSeq" id="WP_171691691.1">
    <property type="nucleotide sequence ID" value="NZ_WHOC01000133.1"/>
</dbReference>
<keyword evidence="3" id="KW-0812">Transmembrane</keyword>
<feature type="transmembrane region" description="Helical" evidence="3">
    <location>
        <begin position="439"/>
        <end position="458"/>
    </location>
</feature>
<organism evidence="4 5">
    <name type="scientific">Paenibacillus germinis</name>
    <dbReference type="NCBI Taxonomy" id="2654979"/>
    <lineage>
        <taxon>Bacteria</taxon>
        <taxon>Bacillati</taxon>
        <taxon>Bacillota</taxon>
        <taxon>Bacilli</taxon>
        <taxon>Bacillales</taxon>
        <taxon>Paenibacillaceae</taxon>
        <taxon>Paenibacillus</taxon>
    </lineage>
</organism>
<comment type="caution">
    <text evidence="4">The sequence shown here is derived from an EMBL/GenBank/DDBJ whole genome shotgun (WGS) entry which is preliminary data.</text>
</comment>
<name>A0ABX1Z8N2_9BACL</name>
<dbReference type="EMBL" id="WHOC01000133">
    <property type="protein sequence ID" value="NOU88704.1"/>
    <property type="molecule type" value="Genomic_DNA"/>
</dbReference>
<dbReference type="Proteomes" id="UP000658690">
    <property type="component" value="Unassembled WGS sequence"/>
</dbReference>
<evidence type="ECO:0000256" key="2">
    <source>
        <dbReference type="ARBA" id="ARBA00023136"/>
    </source>
</evidence>
<sequence length="512" mass="56800">MLRFQSFIKNILLRAHKNEQHASYIPNNDSIHSSLTKNIAFLDTLFSETPDLIVRFIEIKQTGGQGALIYLDGLVDKNAINNNVLRPLLYETREAGSDITVSVGHVKPVTTWSQIESAIFQGYSILLVDNRTEALLFKTQGWPQRAIEDPNLETSLKGAHLGFVETSSQSIALIRLHIPDSDLKIKELIVGRRGKTKISIVYLEDIVLPELLQELEDRITKLDVDAIISSGELAELIQDNPSSPFPQFLSTARPDFAASQILQGRLAVVVDRSPNVLLGPATFTMFFQNVDDYSTQWLVASFIRLQRYLGFLVAVFLPAFYIALISFNYELIPLKLLLSIGESRGRVPFPPLIEAIMMELAIEMMREAGLRLPAPIGQTVGIVGGIVIGQAAVQAGIVSNIMVIVVAITAIASFILPNYDMASSFRLIRFPMMIIASQLGIYGIIIGLLILIAHLISLESLGTPFGSPFAPMNYSSLKDTLIRFPLSKITRRPKSTRAIQSMDLENRRPEDN</sequence>
<keyword evidence="5" id="KW-1185">Reference proteome</keyword>
<dbReference type="PANTHER" id="PTHR22550:SF16">
    <property type="entry name" value="SPORE GERMINATION PROTEIN"/>
    <property type="match status" value="1"/>
</dbReference>
<evidence type="ECO:0000313" key="5">
    <source>
        <dbReference type="Proteomes" id="UP000658690"/>
    </source>
</evidence>
<evidence type="ECO:0000256" key="1">
    <source>
        <dbReference type="ARBA" id="ARBA00005278"/>
    </source>
</evidence>